<proteinExistence type="predicted"/>
<gene>
    <name evidence="2" type="ORF">NDU88_004444</name>
</gene>
<evidence type="ECO:0000313" key="3">
    <source>
        <dbReference type="Proteomes" id="UP001066276"/>
    </source>
</evidence>
<keyword evidence="3" id="KW-1185">Reference proteome</keyword>
<protein>
    <submittedName>
        <fullName evidence="2">Uncharacterized protein</fullName>
    </submittedName>
</protein>
<reference evidence="2" key="1">
    <citation type="journal article" date="2022" name="bioRxiv">
        <title>Sequencing and chromosome-scale assembly of the giantPleurodeles waltlgenome.</title>
        <authorList>
            <person name="Brown T."/>
            <person name="Elewa A."/>
            <person name="Iarovenko S."/>
            <person name="Subramanian E."/>
            <person name="Araus A.J."/>
            <person name="Petzold A."/>
            <person name="Susuki M."/>
            <person name="Suzuki K.-i.T."/>
            <person name="Hayashi T."/>
            <person name="Toyoda A."/>
            <person name="Oliveira C."/>
            <person name="Osipova E."/>
            <person name="Leigh N.D."/>
            <person name="Simon A."/>
            <person name="Yun M.H."/>
        </authorList>
    </citation>
    <scope>NUCLEOTIDE SEQUENCE</scope>
    <source>
        <strain evidence="2">20211129_DDA</strain>
        <tissue evidence="2">Liver</tissue>
    </source>
</reference>
<dbReference type="AlphaFoldDB" id="A0AAV7RFR2"/>
<evidence type="ECO:0000313" key="2">
    <source>
        <dbReference type="EMBL" id="KAJ1151664.1"/>
    </source>
</evidence>
<organism evidence="2 3">
    <name type="scientific">Pleurodeles waltl</name>
    <name type="common">Iberian ribbed newt</name>
    <dbReference type="NCBI Taxonomy" id="8319"/>
    <lineage>
        <taxon>Eukaryota</taxon>
        <taxon>Metazoa</taxon>
        <taxon>Chordata</taxon>
        <taxon>Craniata</taxon>
        <taxon>Vertebrata</taxon>
        <taxon>Euteleostomi</taxon>
        <taxon>Amphibia</taxon>
        <taxon>Batrachia</taxon>
        <taxon>Caudata</taxon>
        <taxon>Salamandroidea</taxon>
        <taxon>Salamandridae</taxon>
        <taxon>Pleurodelinae</taxon>
        <taxon>Pleurodeles</taxon>
    </lineage>
</organism>
<comment type="caution">
    <text evidence="2">The sequence shown here is derived from an EMBL/GenBank/DDBJ whole genome shotgun (WGS) entry which is preliminary data.</text>
</comment>
<dbReference type="Proteomes" id="UP001066276">
    <property type="component" value="Chromosome 5"/>
</dbReference>
<evidence type="ECO:0000256" key="1">
    <source>
        <dbReference type="SAM" id="MobiDB-lite"/>
    </source>
</evidence>
<accession>A0AAV7RFR2</accession>
<sequence>MGLANAVIHRFIPLSPVSGSVCWAPVSVTPSDLQLQCRAVRGRAFRRGPSWPHSVLGTPNWHFVVFTTPSVIPAGLSSCRQADSAPGAPPSAPRRSLLAPSKAVRLNVWPRPLPAPLSSFHRNQEGTAPPRQCVSRPKEHGQLRAASSLTTPLQPGGCSQAFLTSGVVQYKAHSFHESRLARSHQHLPHCGLLTAHLRRLRIHLRCFSTGSQPSARHQWLLPTPGRAGMNRIYYFTSNGSVLGVKYRDVLMWRHYRQ</sequence>
<dbReference type="EMBL" id="JANPWB010000009">
    <property type="protein sequence ID" value="KAJ1151664.1"/>
    <property type="molecule type" value="Genomic_DNA"/>
</dbReference>
<feature type="region of interest" description="Disordered" evidence="1">
    <location>
        <begin position="117"/>
        <end position="144"/>
    </location>
</feature>
<name>A0AAV7RFR2_PLEWA</name>